<feature type="signal peptide" evidence="1">
    <location>
        <begin position="1"/>
        <end position="19"/>
    </location>
</feature>
<evidence type="ECO:0000313" key="3">
    <source>
        <dbReference type="Proteomes" id="UP000824142"/>
    </source>
</evidence>
<dbReference type="GO" id="GO:0016787">
    <property type="term" value="F:hydrolase activity"/>
    <property type="evidence" value="ECO:0007669"/>
    <property type="project" value="UniProtKB-KW"/>
</dbReference>
<dbReference type="AlphaFoldDB" id="A0A9D1MS59"/>
<organism evidence="2 3">
    <name type="scientific">Candidatus Enterousia avicola</name>
    <dbReference type="NCBI Taxonomy" id="2840787"/>
    <lineage>
        <taxon>Bacteria</taxon>
        <taxon>Pseudomonadati</taxon>
        <taxon>Pseudomonadota</taxon>
        <taxon>Alphaproteobacteria</taxon>
        <taxon>Candidatus Enterousia</taxon>
    </lineage>
</organism>
<dbReference type="EMBL" id="DVNO01000008">
    <property type="protein sequence ID" value="HIU65251.1"/>
    <property type="molecule type" value="Genomic_DNA"/>
</dbReference>
<dbReference type="Proteomes" id="UP000824142">
    <property type="component" value="Unassembled WGS sequence"/>
</dbReference>
<feature type="chain" id="PRO_5039130561" evidence="1">
    <location>
        <begin position="20"/>
        <end position="185"/>
    </location>
</feature>
<dbReference type="Pfam" id="PF09411">
    <property type="entry name" value="PagL"/>
    <property type="match status" value="1"/>
</dbReference>
<proteinExistence type="predicted"/>
<accession>A0A9D1MS59</accession>
<evidence type="ECO:0000256" key="1">
    <source>
        <dbReference type="SAM" id="SignalP"/>
    </source>
</evidence>
<name>A0A9D1MS59_9PROT</name>
<reference evidence="2" key="1">
    <citation type="submission" date="2020-10" db="EMBL/GenBank/DDBJ databases">
        <authorList>
            <person name="Gilroy R."/>
        </authorList>
    </citation>
    <scope>NUCLEOTIDE SEQUENCE</scope>
    <source>
        <strain evidence="2">CHK136-897</strain>
    </source>
</reference>
<reference evidence="2" key="2">
    <citation type="journal article" date="2021" name="PeerJ">
        <title>Extensive microbial diversity within the chicken gut microbiome revealed by metagenomics and culture.</title>
        <authorList>
            <person name="Gilroy R."/>
            <person name="Ravi A."/>
            <person name="Getino M."/>
            <person name="Pursley I."/>
            <person name="Horton D.L."/>
            <person name="Alikhan N.F."/>
            <person name="Baker D."/>
            <person name="Gharbi K."/>
            <person name="Hall N."/>
            <person name="Watson M."/>
            <person name="Adriaenssens E.M."/>
            <person name="Foster-Nyarko E."/>
            <person name="Jarju S."/>
            <person name="Secka A."/>
            <person name="Antonio M."/>
            <person name="Oren A."/>
            <person name="Chaudhuri R.R."/>
            <person name="La Ragione R."/>
            <person name="Hildebrand F."/>
            <person name="Pallen M.J."/>
        </authorList>
    </citation>
    <scope>NUCLEOTIDE SEQUENCE</scope>
    <source>
        <strain evidence="2">CHK136-897</strain>
    </source>
</reference>
<keyword evidence="1" id="KW-0732">Signal</keyword>
<comment type="caution">
    <text evidence="2">The sequence shown here is derived from an EMBL/GenBank/DDBJ whole genome shotgun (WGS) entry which is preliminary data.</text>
</comment>
<gene>
    <name evidence="2" type="ORF">IAC63_01250</name>
</gene>
<sequence length="185" mass="21211">MKKVALFLMCFFAVFPAYATDNPFMGRHQNQIALNLGQGVNSGFLIPPPTQLVPFYFTHIQYSQPTTFFKIPARQSINIGQTLGFGQKYGWDWDKYTIPMIFLSEDIALLYGNNWYFATSIGVGLQAQQNERLGAKLLFQFKLFGGYRINDNWGIEIFMQHFSNANTATENYSYAFYGLGMTYSF</sequence>
<protein>
    <submittedName>
        <fullName evidence="2">Acyloxyacyl hydrolase</fullName>
    </submittedName>
</protein>
<keyword evidence="2" id="KW-0378">Hydrolase</keyword>
<dbReference type="InterPro" id="IPR018550">
    <property type="entry name" value="Lipid-A_deacylase-rel"/>
</dbReference>
<evidence type="ECO:0000313" key="2">
    <source>
        <dbReference type="EMBL" id="HIU65251.1"/>
    </source>
</evidence>
<dbReference type="Gene3D" id="2.40.160.20">
    <property type="match status" value="1"/>
</dbReference>